<dbReference type="EMBL" id="CACVKT020008811">
    <property type="protein sequence ID" value="CAC5417765.1"/>
    <property type="molecule type" value="Genomic_DNA"/>
</dbReference>
<accession>A0A6J8EDS1</accession>
<keyword evidence="1" id="KW-0479">Metal-binding</keyword>
<keyword evidence="2" id="KW-0677">Repeat</keyword>
<evidence type="ECO:0000313" key="7">
    <source>
        <dbReference type="EMBL" id="CAC5417765.1"/>
    </source>
</evidence>
<dbReference type="GO" id="GO:0008270">
    <property type="term" value="F:zinc ion binding"/>
    <property type="evidence" value="ECO:0007669"/>
    <property type="project" value="UniProtKB-KW"/>
</dbReference>
<dbReference type="SUPFAM" id="SSF57667">
    <property type="entry name" value="beta-beta-alpha zinc fingers"/>
    <property type="match status" value="1"/>
</dbReference>
<dbReference type="FunFam" id="3.30.160.60:FF:000100">
    <property type="entry name" value="Zinc finger 45-like"/>
    <property type="match status" value="1"/>
</dbReference>
<keyword evidence="3 5" id="KW-0863">Zinc-finger</keyword>
<name>A0A6J8EDS1_MYTCO</name>
<feature type="domain" description="C2H2-type" evidence="6">
    <location>
        <begin position="20"/>
        <end position="47"/>
    </location>
</feature>
<organism evidence="7 8">
    <name type="scientific">Mytilus coruscus</name>
    <name type="common">Sea mussel</name>
    <dbReference type="NCBI Taxonomy" id="42192"/>
    <lineage>
        <taxon>Eukaryota</taxon>
        <taxon>Metazoa</taxon>
        <taxon>Spiralia</taxon>
        <taxon>Lophotrochozoa</taxon>
        <taxon>Mollusca</taxon>
        <taxon>Bivalvia</taxon>
        <taxon>Autobranchia</taxon>
        <taxon>Pteriomorphia</taxon>
        <taxon>Mytilida</taxon>
        <taxon>Mytiloidea</taxon>
        <taxon>Mytilidae</taxon>
        <taxon>Mytilinae</taxon>
        <taxon>Mytilus</taxon>
    </lineage>
</organism>
<evidence type="ECO:0000313" key="8">
    <source>
        <dbReference type="Proteomes" id="UP000507470"/>
    </source>
</evidence>
<protein>
    <recommendedName>
        <fullName evidence="6">C2H2-type domain-containing protein</fullName>
    </recommendedName>
</protein>
<dbReference type="PANTHER" id="PTHR24379">
    <property type="entry name" value="KRAB AND ZINC FINGER DOMAIN-CONTAINING"/>
    <property type="match status" value="1"/>
</dbReference>
<feature type="domain" description="C2H2-type" evidence="6">
    <location>
        <begin position="48"/>
        <end position="76"/>
    </location>
</feature>
<sequence length="313" mass="36814">MESKVHVSKHHRHSKQHKMYECNICGKKFGRKYNLERHLLRHKDDALFQCNECGVLFSRKDNLQRHLEQVHNYQAGGGLKRKVTSEKGATRKRRMTQKDKPDRFYDLRVVLERDLPKFRTKSTAYKVTFKELEVRGLPQILKTLQLLFQSLIKDMTEFMKTDDLIRMSIQCPELYFPITIPFMKVAQLSAETMLREIERVLQSYEQFVLDSSLEIEITHVDMPKGSGRKSCKFVDIGRFLKDKKCIIQIQNNDELCCARALVTAKANIDKHPKWESIRKGCKIQQDMAIELHEKAIFLLKLAILKISSNFRER</sequence>
<dbReference type="SMART" id="SM00355">
    <property type="entry name" value="ZnF_C2H2"/>
    <property type="match status" value="2"/>
</dbReference>
<dbReference type="Gene3D" id="3.30.160.60">
    <property type="entry name" value="Classic Zinc Finger"/>
    <property type="match status" value="2"/>
</dbReference>
<keyword evidence="4" id="KW-0862">Zinc</keyword>
<evidence type="ECO:0000256" key="2">
    <source>
        <dbReference type="ARBA" id="ARBA00022737"/>
    </source>
</evidence>
<reference evidence="7 8" key="1">
    <citation type="submission" date="2020-06" db="EMBL/GenBank/DDBJ databases">
        <authorList>
            <person name="Li R."/>
            <person name="Bekaert M."/>
        </authorList>
    </citation>
    <scope>NUCLEOTIDE SEQUENCE [LARGE SCALE GENOMIC DNA]</scope>
    <source>
        <strain evidence="8">wild</strain>
    </source>
</reference>
<gene>
    <name evidence="7" type="ORF">MCOR_50249</name>
</gene>
<evidence type="ECO:0000256" key="4">
    <source>
        <dbReference type="ARBA" id="ARBA00022833"/>
    </source>
</evidence>
<proteinExistence type="predicted"/>
<keyword evidence="8" id="KW-1185">Reference proteome</keyword>
<dbReference type="Proteomes" id="UP000507470">
    <property type="component" value="Unassembled WGS sequence"/>
</dbReference>
<evidence type="ECO:0000259" key="6">
    <source>
        <dbReference type="PROSITE" id="PS50157"/>
    </source>
</evidence>
<dbReference type="PROSITE" id="PS50157">
    <property type="entry name" value="ZINC_FINGER_C2H2_2"/>
    <property type="match status" value="2"/>
</dbReference>
<dbReference type="Pfam" id="PF00096">
    <property type="entry name" value="zf-C2H2"/>
    <property type="match status" value="2"/>
</dbReference>
<dbReference type="OrthoDB" id="6137041at2759"/>
<dbReference type="InterPro" id="IPR036236">
    <property type="entry name" value="Znf_C2H2_sf"/>
</dbReference>
<evidence type="ECO:0000256" key="5">
    <source>
        <dbReference type="PROSITE-ProRule" id="PRU00042"/>
    </source>
</evidence>
<dbReference type="AlphaFoldDB" id="A0A6J8EDS1"/>
<dbReference type="PANTHER" id="PTHR24379:SF121">
    <property type="entry name" value="C2H2-TYPE DOMAIN-CONTAINING PROTEIN"/>
    <property type="match status" value="1"/>
</dbReference>
<dbReference type="PROSITE" id="PS00028">
    <property type="entry name" value="ZINC_FINGER_C2H2_1"/>
    <property type="match status" value="2"/>
</dbReference>
<dbReference type="InterPro" id="IPR013087">
    <property type="entry name" value="Znf_C2H2_type"/>
</dbReference>
<evidence type="ECO:0000256" key="1">
    <source>
        <dbReference type="ARBA" id="ARBA00022723"/>
    </source>
</evidence>
<evidence type="ECO:0000256" key="3">
    <source>
        <dbReference type="ARBA" id="ARBA00022771"/>
    </source>
</evidence>